<accession>A0A3A5HCX5</accession>
<evidence type="ECO:0000256" key="1">
    <source>
        <dbReference type="SAM" id="Phobius"/>
    </source>
</evidence>
<name>A0A3A5HCX5_9ACTN</name>
<sequence>MRRLLLALLALGFLVVPAVLSAPASAAACAAGPLPADLRAASLVVTGKVTAIEALANRQVYSVTVLRVYQGRAPKTITVQGPTAERPCALAPQVGQSWLLVSQGAASTPVVRGDWGSQKLSAEVAATVADTLGSGKAPSAAAAPVPADVDLTRVDDSRPYGYWQLAFPGAVLVAGGLLILLLARALGGPKAASSVNARP</sequence>
<dbReference type="PROSITE" id="PS51257">
    <property type="entry name" value="PROKAR_LIPOPROTEIN"/>
    <property type="match status" value="1"/>
</dbReference>
<dbReference type="Proteomes" id="UP000276542">
    <property type="component" value="Unassembled WGS sequence"/>
</dbReference>
<feature type="chain" id="PRO_5017325219" evidence="2">
    <location>
        <begin position="27"/>
        <end position="199"/>
    </location>
</feature>
<dbReference type="AlphaFoldDB" id="A0A3A5HCX5"/>
<gene>
    <name evidence="3" type="ORF">D4739_06330</name>
</gene>
<keyword evidence="1" id="KW-1133">Transmembrane helix</keyword>
<dbReference type="OrthoDB" id="3787122at2"/>
<feature type="signal peptide" evidence="2">
    <location>
        <begin position="1"/>
        <end position="26"/>
    </location>
</feature>
<evidence type="ECO:0000313" key="3">
    <source>
        <dbReference type="EMBL" id="RJS45880.1"/>
    </source>
</evidence>
<reference evidence="4" key="1">
    <citation type="submission" date="2018-09" db="EMBL/GenBank/DDBJ databases">
        <authorList>
            <person name="Zhu H."/>
        </authorList>
    </citation>
    <scope>NUCLEOTIDE SEQUENCE [LARGE SCALE GENOMIC DNA]</scope>
    <source>
        <strain evidence="4">K1W22B-1</strain>
    </source>
</reference>
<proteinExistence type="predicted"/>
<dbReference type="RefSeq" id="WP_120059779.1">
    <property type="nucleotide sequence ID" value="NZ_QYRP01000002.1"/>
</dbReference>
<evidence type="ECO:0000256" key="2">
    <source>
        <dbReference type="SAM" id="SignalP"/>
    </source>
</evidence>
<keyword evidence="1" id="KW-0472">Membrane</keyword>
<evidence type="ECO:0000313" key="4">
    <source>
        <dbReference type="Proteomes" id="UP000276542"/>
    </source>
</evidence>
<keyword evidence="1" id="KW-0812">Transmembrane</keyword>
<keyword evidence="2" id="KW-0732">Signal</keyword>
<comment type="caution">
    <text evidence="3">The sequence shown here is derived from an EMBL/GenBank/DDBJ whole genome shotgun (WGS) entry which is preliminary data.</text>
</comment>
<dbReference type="EMBL" id="QYRP01000002">
    <property type="protein sequence ID" value="RJS45880.1"/>
    <property type="molecule type" value="Genomic_DNA"/>
</dbReference>
<organism evidence="3 4">
    <name type="scientific">Nocardioides cavernaquae</name>
    <dbReference type="NCBI Taxonomy" id="2321396"/>
    <lineage>
        <taxon>Bacteria</taxon>
        <taxon>Bacillati</taxon>
        <taxon>Actinomycetota</taxon>
        <taxon>Actinomycetes</taxon>
        <taxon>Propionibacteriales</taxon>
        <taxon>Nocardioidaceae</taxon>
        <taxon>Nocardioides</taxon>
    </lineage>
</organism>
<feature type="transmembrane region" description="Helical" evidence="1">
    <location>
        <begin position="162"/>
        <end position="183"/>
    </location>
</feature>
<protein>
    <submittedName>
        <fullName evidence="3">Uncharacterized protein</fullName>
    </submittedName>
</protein>
<keyword evidence="4" id="KW-1185">Reference proteome</keyword>